<evidence type="ECO:0000313" key="2">
    <source>
        <dbReference type="Proteomes" id="UP001500822"/>
    </source>
</evidence>
<keyword evidence="2" id="KW-1185">Reference proteome</keyword>
<dbReference type="RefSeq" id="WP_345314410.1">
    <property type="nucleotide sequence ID" value="NZ_BAABIE010000025.1"/>
</dbReference>
<proteinExistence type="predicted"/>
<dbReference type="Pfam" id="PF18908">
    <property type="entry name" value="DUF5663"/>
    <property type="match status" value="1"/>
</dbReference>
<dbReference type="Proteomes" id="UP001500822">
    <property type="component" value="Unassembled WGS sequence"/>
</dbReference>
<dbReference type="InterPro" id="IPR043722">
    <property type="entry name" value="DUF5663"/>
</dbReference>
<protein>
    <submittedName>
        <fullName evidence="1">Uncharacterized protein</fullName>
    </submittedName>
</protein>
<sequence>MELNDDFLADIGLADLPEAQRLPFLKHVYSTLEQRTGDALSEGLTDAQLTEFERLLARDGPTVVAWLEKCVPDFATDPLYLQLRDRLDPSVSDADLLCEYAAAQWVRINRPNYEDVVTGILADIKRDIIANRDKILGIG</sequence>
<organism evidence="1 2">
    <name type="scientific">Gordonia alkaliphila</name>
    <dbReference type="NCBI Taxonomy" id="1053547"/>
    <lineage>
        <taxon>Bacteria</taxon>
        <taxon>Bacillati</taxon>
        <taxon>Actinomycetota</taxon>
        <taxon>Actinomycetes</taxon>
        <taxon>Mycobacteriales</taxon>
        <taxon>Gordoniaceae</taxon>
        <taxon>Gordonia</taxon>
    </lineage>
</organism>
<accession>A0ABP8ZKL7</accession>
<reference evidence="2" key="1">
    <citation type="journal article" date="2019" name="Int. J. Syst. Evol. Microbiol.">
        <title>The Global Catalogue of Microorganisms (GCM) 10K type strain sequencing project: providing services to taxonomists for standard genome sequencing and annotation.</title>
        <authorList>
            <consortium name="The Broad Institute Genomics Platform"/>
            <consortium name="The Broad Institute Genome Sequencing Center for Infectious Disease"/>
            <person name="Wu L."/>
            <person name="Ma J."/>
        </authorList>
    </citation>
    <scope>NUCLEOTIDE SEQUENCE [LARGE SCALE GENOMIC DNA]</scope>
    <source>
        <strain evidence="2">JCM 18077</strain>
    </source>
</reference>
<name>A0ABP8ZKL7_9ACTN</name>
<evidence type="ECO:0000313" key="1">
    <source>
        <dbReference type="EMBL" id="GAA4758619.1"/>
    </source>
</evidence>
<gene>
    <name evidence="1" type="ORF">GCM10023217_33870</name>
</gene>
<dbReference type="EMBL" id="BAABIE010000025">
    <property type="protein sequence ID" value="GAA4758619.1"/>
    <property type="molecule type" value="Genomic_DNA"/>
</dbReference>
<comment type="caution">
    <text evidence="1">The sequence shown here is derived from an EMBL/GenBank/DDBJ whole genome shotgun (WGS) entry which is preliminary data.</text>
</comment>